<name>A0A2T4U417_9BACI</name>
<keyword evidence="6" id="KW-1185">Reference proteome</keyword>
<keyword evidence="1" id="KW-0805">Transcription regulation</keyword>
<keyword evidence="2" id="KW-0238">DNA-binding</keyword>
<dbReference type="Pfam" id="PF00392">
    <property type="entry name" value="GntR"/>
    <property type="match status" value="1"/>
</dbReference>
<dbReference type="Gene3D" id="1.20.120.530">
    <property type="entry name" value="GntR ligand-binding domain-like"/>
    <property type="match status" value="1"/>
</dbReference>
<gene>
    <name evidence="5" type="ORF">C6Y45_12985</name>
</gene>
<dbReference type="GO" id="GO:0003700">
    <property type="term" value="F:DNA-binding transcription factor activity"/>
    <property type="evidence" value="ECO:0007669"/>
    <property type="project" value="InterPro"/>
</dbReference>
<dbReference type="InterPro" id="IPR008920">
    <property type="entry name" value="TF_FadR/GntR_C"/>
</dbReference>
<dbReference type="SUPFAM" id="SSF46785">
    <property type="entry name" value="Winged helix' DNA-binding domain"/>
    <property type="match status" value="1"/>
</dbReference>
<evidence type="ECO:0000313" key="6">
    <source>
        <dbReference type="Proteomes" id="UP000240509"/>
    </source>
</evidence>
<dbReference type="SMART" id="SM00895">
    <property type="entry name" value="FCD"/>
    <property type="match status" value="1"/>
</dbReference>
<proteinExistence type="predicted"/>
<dbReference type="GO" id="GO:0003677">
    <property type="term" value="F:DNA binding"/>
    <property type="evidence" value="ECO:0007669"/>
    <property type="project" value="UniProtKB-KW"/>
</dbReference>
<evidence type="ECO:0000313" key="5">
    <source>
        <dbReference type="EMBL" id="PTL38105.1"/>
    </source>
</evidence>
<organism evidence="5 6">
    <name type="scientific">Alkalicoccus saliphilus</name>
    <dbReference type="NCBI Taxonomy" id="200989"/>
    <lineage>
        <taxon>Bacteria</taxon>
        <taxon>Bacillati</taxon>
        <taxon>Bacillota</taxon>
        <taxon>Bacilli</taxon>
        <taxon>Bacillales</taxon>
        <taxon>Bacillaceae</taxon>
        <taxon>Alkalicoccus</taxon>
    </lineage>
</organism>
<dbReference type="SUPFAM" id="SSF48008">
    <property type="entry name" value="GntR ligand-binding domain-like"/>
    <property type="match status" value="1"/>
</dbReference>
<dbReference type="InterPro" id="IPR000524">
    <property type="entry name" value="Tscrpt_reg_HTH_GntR"/>
</dbReference>
<keyword evidence="3" id="KW-0804">Transcription</keyword>
<dbReference type="Pfam" id="PF07729">
    <property type="entry name" value="FCD"/>
    <property type="match status" value="1"/>
</dbReference>
<evidence type="ECO:0000259" key="4">
    <source>
        <dbReference type="PROSITE" id="PS50949"/>
    </source>
</evidence>
<accession>A0A2T4U417</accession>
<dbReference type="Proteomes" id="UP000240509">
    <property type="component" value="Unassembled WGS sequence"/>
</dbReference>
<dbReference type="OrthoDB" id="9781630at2"/>
<comment type="caution">
    <text evidence="5">The sequence shown here is derived from an EMBL/GenBank/DDBJ whole genome shotgun (WGS) entry which is preliminary data.</text>
</comment>
<dbReference type="PANTHER" id="PTHR43537">
    <property type="entry name" value="TRANSCRIPTIONAL REGULATOR, GNTR FAMILY"/>
    <property type="match status" value="1"/>
</dbReference>
<dbReference type="AlphaFoldDB" id="A0A2T4U417"/>
<evidence type="ECO:0000256" key="1">
    <source>
        <dbReference type="ARBA" id="ARBA00023015"/>
    </source>
</evidence>
<dbReference type="RefSeq" id="WP_107585662.1">
    <property type="nucleotide sequence ID" value="NZ_PZJJ01000024.1"/>
</dbReference>
<reference evidence="5 6" key="1">
    <citation type="submission" date="2018-03" db="EMBL/GenBank/DDBJ databases">
        <title>Alkalicoccus saliphilus sp. nov., isolated from a mineral pool.</title>
        <authorList>
            <person name="Zhao B."/>
        </authorList>
    </citation>
    <scope>NUCLEOTIDE SEQUENCE [LARGE SCALE GENOMIC DNA]</scope>
    <source>
        <strain evidence="5 6">6AG</strain>
    </source>
</reference>
<dbReference type="PRINTS" id="PR00035">
    <property type="entry name" value="HTHGNTR"/>
</dbReference>
<sequence length="228" mass="26212">MIRKISSPRRNIKDLAYESLKEAIISGELTPDKSITEEELANSLGISRTPLREAINLLINDGLILKRNSRLKVAPLTKQELNNLFSIREALEVMATRQATKNVDQDFISRLRKIMNKMKHAEDIEDTEEVVKLGSYFHEEIIKQANNPLLEDMLKSVLEKIKRYRHIGVSNISKRSQNAVEEHFEILQAIENQEVQEAETIMRKHIASSHETIALSKKIKGDENFEKI</sequence>
<dbReference type="Gene3D" id="1.10.10.10">
    <property type="entry name" value="Winged helix-like DNA-binding domain superfamily/Winged helix DNA-binding domain"/>
    <property type="match status" value="1"/>
</dbReference>
<evidence type="ECO:0000256" key="2">
    <source>
        <dbReference type="ARBA" id="ARBA00023125"/>
    </source>
</evidence>
<dbReference type="EMBL" id="PZJJ01000024">
    <property type="protein sequence ID" value="PTL38105.1"/>
    <property type="molecule type" value="Genomic_DNA"/>
</dbReference>
<evidence type="ECO:0000256" key="3">
    <source>
        <dbReference type="ARBA" id="ARBA00023163"/>
    </source>
</evidence>
<dbReference type="PROSITE" id="PS50949">
    <property type="entry name" value="HTH_GNTR"/>
    <property type="match status" value="1"/>
</dbReference>
<dbReference type="SMART" id="SM00345">
    <property type="entry name" value="HTH_GNTR"/>
    <property type="match status" value="1"/>
</dbReference>
<protein>
    <recommendedName>
        <fullName evidence="4">HTH gntR-type domain-containing protein</fullName>
    </recommendedName>
</protein>
<dbReference type="InterPro" id="IPR036390">
    <property type="entry name" value="WH_DNA-bd_sf"/>
</dbReference>
<feature type="domain" description="HTH gntR-type" evidence="4">
    <location>
        <begin position="10"/>
        <end position="79"/>
    </location>
</feature>
<dbReference type="InterPro" id="IPR036388">
    <property type="entry name" value="WH-like_DNA-bd_sf"/>
</dbReference>
<dbReference type="InterPro" id="IPR011711">
    <property type="entry name" value="GntR_C"/>
</dbReference>
<dbReference type="PANTHER" id="PTHR43537:SF45">
    <property type="entry name" value="GNTR FAMILY REGULATORY PROTEIN"/>
    <property type="match status" value="1"/>
</dbReference>